<organism evidence="1 2">
    <name type="scientific">Malacoplasma iowae 695</name>
    <dbReference type="NCBI Taxonomy" id="1048830"/>
    <lineage>
        <taxon>Bacteria</taxon>
        <taxon>Bacillati</taxon>
        <taxon>Mycoplasmatota</taxon>
        <taxon>Mycoplasmoidales</taxon>
        <taxon>Mycoplasmoidaceae</taxon>
        <taxon>Malacoplasma</taxon>
    </lineage>
</organism>
<dbReference type="KEGG" id="miw:EER00_01495"/>
<dbReference type="Proteomes" id="UP000464283">
    <property type="component" value="Chromosome"/>
</dbReference>
<reference evidence="2" key="1">
    <citation type="submission" date="2018-11" db="EMBL/GenBank/DDBJ databases">
        <title>The first complete genome sequence of Mycoplasma iowae strain 695.</title>
        <authorList>
            <person name="Ghanem M."/>
            <person name="El-Gazzar M."/>
        </authorList>
    </citation>
    <scope>NUCLEOTIDE SEQUENCE [LARGE SCALE GENOMIC DNA]</scope>
    <source>
        <strain evidence="2">695</strain>
    </source>
</reference>
<dbReference type="Gene3D" id="2.60.120.260">
    <property type="entry name" value="Galactose-binding domain-like"/>
    <property type="match status" value="1"/>
</dbReference>
<dbReference type="OrthoDB" id="393070at2"/>
<dbReference type="RefSeq" id="WP_004025243.1">
    <property type="nucleotide sequence ID" value="NZ_AGFP01000046.1"/>
</dbReference>
<name>A0A6P1LKY6_MALIO</name>
<dbReference type="AlphaFoldDB" id="A0A6P1LKY6"/>
<evidence type="ECO:0000313" key="1">
    <source>
        <dbReference type="EMBL" id="QHG89573.1"/>
    </source>
</evidence>
<accession>A0A6P1LKY6</accession>
<dbReference type="GeneID" id="96866851"/>
<protein>
    <submittedName>
        <fullName evidence="1">Uncharacterized protein</fullName>
    </submittedName>
</protein>
<gene>
    <name evidence="1" type="ORF">EER00_01495</name>
</gene>
<sequence length="1170" mass="133741">MIKRKFLTYGIPIVLSASVVTGVATAITNFNGFVGWWAGFSLKTGPDDFRNNYLNNKFYDKYNIGNGIDSISGYYESEPIQNSDTIGTFSQYYTQSSTINDMKNFKYPGYNFNYKRIYYSNDNKLNTLRDFVEKNYDNVQNEKVGKSGNNENDTRLFSDTTFIAEQINSTSKFQPKNGEYNSGTNLKKHPAADVLQNPKFFLKPDTKTIKKDFKVSNLRKGIYNTGIYVPAGHVIEITFDEATFQMFKKGYKNFRFIIYNNSFESKRGLYNSGAIDNKYHFIKSIFPVEVKPKDIKPEEAKKHLYIDETTKTMKIGSPFGGSLSFEIRGPYKNEVTSDNSMSFSINKGVEELHYVQNFTTEEDWKKQLEKFKKGEITAPSLSVDSFWLSTNFPLYSKEEEENFAVENQKDSFDKKTSYKPKTDEIQNNCLIGYNSNYKGGWRVVDLKFPKSNIDKWDDFITISNYFASQDIHNSATKDTFYLQANVWGGAIGWGGSWYLYTVPQELMVSLFGNEYDYFSVSRWLTMHEINHGFSSGNWGFINNSHGPTNQVTISALSVLADNPRFRTERDYDAASNGSGWNRISTPYASAVTSSRDEYTLAANFLWMFGTSKYFQWVRFQQANAGKNGNLAHGGLKELVTMSNIAGINIYSGIARDYQGKFTDKEVWPLKWQDGNDEQKRLIYSISHLPAVDTIANMYAVGPYLYDYKTKQFNYTNDLVPPFEIAAGTEHTFYFDQFIKSTNPNFDFNISSFDSKTKNGGSLRFDPSNNKRLIYTPNKDNIESVDEFDLTIKPTNFKDKPDNYVPYYKWKIKVRQNINSAVANINYKNTNTNITISGGNFNGTNVNNSNSLKFYFIAPKDGNYNFNLNKNSKIFVDGSEKNYNEKFNWKKDQSYLIEIKNINKINELNLTFTNNNNSSGTVNSESINLINNVISPNVDKSMATRTILNDQKYKYIPRKLPSNGYGLFGVNYFGDPFGQIEINPVDKKSLKLKNVIPSKNLNAIKYLSSYNDENAKTNTNAWTIKTNKESILKTNDANKNNQFNLNFENFSNFDNSYVVTETNNASFKFSFNGIGFSLNGLSSTESINIDVYVDGVLVEQNKDIKSKNNKKEFNSILYTYVNKTNNTVDKIPKEHVVEIVVKNISSSNKFYLNAIGIISSTDDAGWFNKIN</sequence>
<evidence type="ECO:0000313" key="2">
    <source>
        <dbReference type="Proteomes" id="UP000464283"/>
    </source>
</evidence>
<dbReference type="EMBL" id="CP033512">
    <property type="protein sequence ID" value="QHG89573.1"/>
    <property type="molecule type" value="Genomic_DNA"/>
</dbReference>
<proteinExistence type="predicted"/>